<dbReference type="Gene3D" id="3.90.1200.10">
    <property type="match status" value="1"/>
</dbReference>
<accession>A0A6I3J0T7</accession>
<proteinExistence type="predicted"/>
<keyword evidence="3" id="KW-0808">Transferase</keyword>
<evidence type="ECO:0000313" key="4">
    <source>
        <dbReference type="Proteomes" id="UP000433406"/>
    </source>
</evidence>
<evidence type="ECO:0000313" key="3">
    <source>
        <dbReference type="EMBL" id="MTB94601.1"/>
    </source>
</evidence>
<protein>
    <submittedName>
        <fullName evidence="3">Phosphotransferase</fullName>
    </submittedName>
</protein>
<feature type="compositionally biased region" description="Basic residues" evidence="1">
    <location>
        <begin position="33"/>
        <end position="44"/>
    </location>
</feature>
<keyword evidence="4" id="KW-1185">Reference proteome</keyword>
<evidence type="ECO:0000256" key="1">
    <source>
        <dbReference type="SAM" id="MobiDB-lite"/>
    </source>
</evidence>
<feature type="region of interest" description="Disordered" evidence="1">
    <location>
        <begin position="1"/>
        <end position="66"/>
    </location>
</feature>
<gene>
    <name evidence="3" type="ORF">GGQ22_05860</name>
</gene>
<dbReference type="InterPro" id="IPR002575">
    <property type="entry name" value="Aminoglycoside_PTrfase"/>
</dbReference>
<dbReference type="PANTHER" id="PTHR21310">
    <property type="entry name" value="AMINOGLYCOSIDE PHOSPHOTRANSFERASE-RELATED-RELATED"/>
    <property type="match status" value="1"/>
</dbReference>
<feature type="domain" description="Aminoglycoside phosphotransferase" evidence="2">
    <location>
        <begin position="96"/>
        <end position="310"/>
    </location>
</feature>
<dbReference type="InterPro" id="IPR051678">
    <property type="entry name" value="AGP_Transferase"/>
</dbReference>
<dbReference type="SUPFAM" id="SSF56112">
    <property type="entry name" value="Protein kinase-like (PK-like)"/>
    <property type="match status" value="1"/>
</dbReference>
<evidence type="ECO:0000259" key="2">
    <source>
        <dbReference type="Pfam" id="PF01636"/>
    </source>
</evidence>
<dbReference type="GO" id="GO:0016740">
    <property type="term" value="F:transferase activity"/>
    <property type="evidence" value="ECO:0007669"/>
    <property type="project" value="UniProtKB-KW"/>
</dbReference>
<dbReference type="AlphaFoldDB" id="A0A6I3J0T7"/>
<dbReference type="Proteomes" id="UP000433406">
    <property type="component" value="Unassembled WGS sequence"/>
</dbReference>
<dbReference type="InterPro" id="IPR011009">
    <property type="entry name" value="Kinase-like_dom_sf"/>
</dbReference>
<comment type="caution">
    <text evidence="3">The sequence shown here is derived from an EMBL/GenBank/DDBJ whole genome shotgun (WGS) entry which is preliminary data.</text>
</comment>
<reference evidence="3 4" key="1">
    <citation type="submission" date="2019-10" db="EMBL/GenBank/DDBJ databases">
        <title>Nocardioides novel species isolated from the excrement of Marmot.</title>
        <authorList>
            <person name="Zhang G."/>
        </authorList>
    </citation>
    <scope>NUCLEOTIDE SEQUENCE [LARGE SCALE GENOMIC DNA]</scope>
    <source>
        <strain evidence="4">zg-579</strain>
    </source>
</reference>
<sequence>MERAARRPRRGVRRHDHHHGHRDGAGGQGPARSARHLRARRRGAARAAGQAADPSHAAARRGAGRARAVRRGAVLSETDPVAWAARCVGSPVVARRALSGGTTSTLLALTHVDGAATVLRVVDREPWAAHRVALTTREREVQLQLADTPVPAPRSLALDAGAGAHLMTLLPGRVDADRADDASLRALAATLATIHDVRADPPPRTYESWAGPAKHVVPGWAERPEVWRQAFEVLRAGPPAYEPTFLHRDFQPWNVLWDGDRVSGVVDWVETSTGPAWLDVAHCATNLAVLHGLERAEAFAAAYTALTGRPREPYWEVVDTVGFLPPPGGEGWVTDPAERRRFEARLVAAVAAVAAP</sequence>
<feature type="compositionally biased region" description="Basic residues" evidence="1">
    <location>
        <begin position="1"/>
        <end position="21"/>
    </location>
</feature>
<organism evidence="3 4">
    <name type="scientific">Nocardioides marmotae</name>
    <dbReference type="NCBI Taxonomy" id="2663857"/>
    <lineage>
        <taxon>Bacteria</taxon>
        <taxon>Bacillati</taxon>
        <taxon>Actinomycetota</taxon>
        <taxon>Actinomycetes</taxon>
        <taxon>Propionibacteriales</taxon>
        <taxon>Nocardioidaceae</taxon>
        <taxon>Nocardioides</taxon>
    </lineage>
</organism>
<dbReference type="EMBL" id="WLCI01000006">
    <property type="protein sequence ID" value="MTB94601.1"/>
    <property type="molecule type" value="Genomic_DNA"/>
</dbReference>
<name>A0A6I3J0T7_9ACTN</name>
<dbReference type="Pfam" id="PF01636">
    <property type="entry name" value="APH"/>
    <property type="match status" value="1"/>
</dbReference>